<accession>A0ABP3B1M1</accession>
<keyword evidence="5" id="KW-1185">Reference proteome</keyword>
<proteinExistence type="predicted"/>
<organism evidence="4 5">
    <name type="scientific">Listeria floridensis FSL S10-1187</name>
    <dbReference type="NCBI Taxonomy" id="1265817"/>
    <lineage>
        <taxon>Bacteria</taxon>
        <taxon>Bacillati</taxon>
        <taxon>Bacillota</taxon>
        <taxon>Bacilli</taxon>
        <taxon>Bacillales</taxon>
        <taxon>Listeriaceae</taxon>
        <taxon>Listeria</taxon>
    </lineage>
</organism>
<dbReference type="PRINTS" id="PR00455">
    <property type="entry name" value="HTHTETR"/>
</dbReference>
<comment type="caution">
    <text evidence="4">The sequence shown here is derived from an EMBL/GenBank/DDBJ whole genome shotgun (WGS) entry which is preliminary data.</text>
</comment>
<dbReference type="InterPro" id="IPR050624">
    <property type="entry name" value="HTH-type_Tx_Regulator"/>
</dbReference>
<dbReference type="SUPFAM" id="SSF46689">
    <property type="entry name" value="Homeodomain-like"/>
    <property type="match status" value="1"/>
</dbReference>
<dbReference type="RefSeq" id="WP_036095749.1">
    <property type="nucleotide sequence ID" value="NZ_AODF01000001.1"/>
</dbReference>
<evidence type="ECO:0000313" key="4">
    <source>
        <dbReference type="EMBL" id="EUJ33834.1"/>
    </source>
</evidence>
<dbReference type="EMBL" id="AODF01000001">
    <property type="protein sequence ID" value="EUJ33834.1"/>
    <property type="molecule type" value="Genomic_DNA"/>
</dbReference>
<dbReference type="Gene3D" id="1.10.357.10">
    <property type="entry name" value="Tetracycline Repressor, domain 2"/>
    <property type="match status" value="1"/>
</dbReference>
<name>A0ABP3B1M1_9LIST</name>
<evidence type="ECO:0000256" key="2">
    <source>
        <dbReference type="PROSITE-ProRule" id="PRU00335"/>
    </source>
</evidence>
<dbReference type="Pfam" id="PF17937">
    <property type="entry name" value="TetR_C_28"/>
    <property type="match status" value="1"/>
</dbReference>
<dbReference type="InterPro" id="IPR001647">
    <property type="entry name" value="HTH_TetR"/>
</dbReference>
<dbReference type="PANTHER" id="PTHR43479">
    <property type="entry name" value="ACREF/ENVCD OPERON REPRESSOR-RELATED"/>
    <property type="match status" value="1"/>
</dbReference>
<dbReference type="InterPro" id="IPR009057">
    <property type="entry name" value="Homeodomain-like_sf"/>
</dbReference>
<dbReference type="PANTHER" id="PTHR43479:SF11">
    <property type="entry name" value="ACREF_ENVCD OPERON REPRESSOR-RELATED"/>
    <property type="match status" value="1"/>
</dbReference>
<evidence type="ECO:0000256" key="1">
    <source>
        <dbReference type="ARBA" id="ARBA00023125"/>
    </source>
</evidence>
<protein>
    <submittedName>
        <fullName evidence="4">TetR family transcriptional regulator</fullName>
    </submittedName>
</protein>
<sequence>MKTRERIIESAIEVIQDEGIANYSLAKVAKKAGMTKAAIFYHFENKDELTLSLIHYTIQAYEHILQEEFEKTDEKTNFPFTEAYVNGNLRQLDDKNLVGLHGALLATVVSGEVGNHEWHDAYAHDFNRLVPEIGADQAELLRYAIDGMWHARILGMPEFEAANRKQVADFLMGIIKQKK</sequence>
<dbReference type="InterPro" id="IPR041479">
    <property type="entry name" value="TetR_CgmR_C"/>
</dbReference>
<evidence type="ECO:0000259" key="3">
    <source>
        <dbReference type="PROSITE" id="PS50977"/>
    </source>
</evidence>
<dbReference type="PROSITE" id="PS50977">
    <property type="entry name" value="HTH_TETR_2"/>
    <property type="match status" value="1"/>
</dbReference>
<reference evidence="4 5" key="1">
    <citation type="journal article" date="2014" name="Int. J. Syst. Evol. Microbiol.">
        <title>Listeria floridensis sp. nov., Listeria aquatica sp. nov., Listeria cornellensis sp. nov., Listeria riparia sp. nov. and Listeria grandensis sp. nov., from agricultural and natural environments.</title>
        <authorList>
            <person name="den Bakker H.C."/>
            <person name="Warchocki S."/>
            <person name="Wright E.M."/>
            <person name="Allred A.F."/>
            <person name="Ahlstrom C."/>
            <person name="Manuel C.S."/>
            <person name="Stasiewicz M.J."/>
            <person name="Burrell A."/>
            <person name="Roof S."/>
            <person name="Strawn L."/>
            <person name="Fortes E.D."/>
            <person name="Nightingale K.K."/>
            <person name="Kephart D."/>
            <person name="Wiedmann M."/>
        </authorList>
    </citation>
    <scope>NUCLEOTIDE SEQUENCE [LARGE SCALE GENOMIC DNA]</scope>
    <source>
        <strain evidence="4 5">FSL S10-1187</strain>
    </source>
</reference>
<dbReference type="Proteomes" id="UP000019249">
    <property type="component" value="Unassembled WGS sequence"/>
</dbReference>
<evidence type="ECO:0000313" key="5">
    <source>
        <dbReference type="Proteomes" id="UP000019249"/>
    </source>
</evidence>
<keyword evidence="1 2" id="KW-0238">DNA-binding</keyword>
<feature type="domain" description="HTH tetR-type" evidence="3">
    <location>
        <begin position="1"/>
        <end position="61"/>
    </location>
</feature>
<dbReference type="Pfam" id="PF00440">
    <property type="entry name" value="TetR_N"/>
    <property type="match status" value="1"/>
</dbReference>
<gene>
    <name evidence="4" type="ORF">MFLO_01370</name>
</gene>
<feature type="DNA-binding region" description="H-T-H motif" evidence="2">
    <location>
        <begin position="24"/>
        <end position="43"/>
    </location>
</feature>